<gene>
    <name evidence="3" type="ORF">WJX75_000328</name>
</gene>
<feature type="domain" description="ABM" evidence="2">
    <location>
        <begin position="57"/>
        <end position="146"/>
    </location>
</feature>
<keyword evidence="1" id="KW-0732">Signal</keyword>
<dbReference type="PROSITE" id="PS51725">
    <property type="entry name" value="ABM"/>
    <property type="match status" value="1"/>
</dbReference>
<feature type="chain" id="PRO_5045044545" description="ABM domain-containing protein" evidence="1">
    <location>
        <begin position="20"/>
        <end position="149"/>
    </location>
</feature>
<evidence type="ECO:0000259" key="2">
    <source>
        <dbReference type="PROSITE" id="PS51725"/>
    </source>
</evidence>
<evidence type="ECO:0000313" key="3">
    <source>
        <dbReference type="EMBL" id="KAK9903230.1"/>
    </source>
</evidence>
<dbReference type="Proteomes" id="UP001491310">
    <property type="component" value="Unassembled WGS sequence"/>
</dbReference>
<name>A0ABR2YDN5_9CHLO</name>
<dbReference type="InterPro" id="IPR011008">
    <property type="entry name" value="Dimeric_a/b-barrel"/>
</dbReference>
<evidence type="ECO:0000313" key="4">
    <source>
        <dbReference type="Proteomes" id="UP001491310"/>
    </source>
</evidence>
<evidence type="ECO:0000256" key="1">
    <source>
        <dbReference type="SAM" id="SignalP"/>
    </source>
</evidence>
<protein>
    <recommendedName>
        <fullName evidence="2">ABM domain-containing protein</fullName>
    </recommendedName>
</protein>
<dbReference type="InterPro" id="IPR050744">
    <property type="entry name" value="AI-2_Isomerase_LsrG"/>
</dbReference>
<sequence length="149" mass="16541">MAAFKFTILFAALLGVASASRLELSGLTQVLQEVGDEVEGYMSGLIGKDRPDKDADIVILTKFIVTPNKAEDFIEVFKKVKDAALKVDGTEIYALSKTKTDNLTYYSYVAFKNIEALKEHIKSDAVKKFIEFTAEESIPTFTTPVYVIE</sequence>
<keyword evidence="4" id="KW-1185">Reference proteome</keyword>
<dbReference type="InterPro" id="IPR007138">
    <property type="entry name" value="ABM_dom"/>
</dbReference>
<accession>A0ABR2YDN5</accession>
<proteinExistence type="predicted"/>
<comment type="caution">
    <text evidence="3">The sequence shown here is derived from an EMBL/GenBank/DDBJ whole genome shotgun (WGS) entry which is preliminary data.</text>
</comment>
<dbReference type="SUPFAM" id="SSF54909">
    <property type="entry name" value="Dimeric alpha+beta barrel"/>
    <property type="match status" value="1"/>
</dbReference>
<dbReference type="Pfam" id="PF03992">
    <property type="entry name" value="ABM"/>
    <property type="match status" value="1"/>
</dbReference>
<organism evidence="3 4">
    <name type="scientific">Coccomyxa subellipsoidea</name>
    <dbReference type="NCBI Taxonomy" id="248742"/>
    <lineage>
        <taxon>Eukaryota</taxon>
        <taxon>Viridiplantae</taxon>
        <taxon>Chlorophyta</taxon>
        <taxon>core chlorophytes</taxon>
        <taxon>Trebouxiophyceae</taxon>
        <taxon>Trebouxiophyceae incertae sedis</taxon>
        <taxon>Coccomyxaceae</taxon>
        <taxon>Coccomyxa</taxon>
    </lineage>
</organism>
<dbReference type="EMBL" id="JALJOT010000014">
    <property type="protein sequence ID" value="KAK9903230.1"/>
    <property type="molecule type" value="Genomic_DNA"/>
</dbReference>
<dbReference type="PANTHER" id="PTHR33336:SF15">
    <property type="entry name" value="ABM DOMAIN-CONTAINING PROTEIN"/>
    <property type="match status" value="1"/>
</dbReference>
<feature type="signal peptide" evidence="1">
    <location>
        <begin position="1"/>
        <end position="19"/>
    </location>
</feature>
<reference evidence="3 4" key="1">
    <citation type="journal article" date="2024" name="Nat. Commun.">
        <title>Phylogenomics reveals the evolutionary origins of lichenization in chlorophyte algae.</title>
        <authorList>
            <person name="Puginier C."/>
            <person name="Libourel C."/>
            <person name="Otte J."/>
            <person name="Skaloud P."/>
            <person name="Haon M."/>
            <person name="Grisel S."/>
            <person name="Petersen M."/>
            <person name="Berrin J.G."/>
            <person name="Delaux P.M."/>
            <person name="Dal Grande F."/>
            <person name="Keller J."/>
        </authorList>
    </citation>
    <scope>NUCLEOTIDE SEQUENCE [LARGE SCALE GENOMIC DNA]</scope>
    <source>
        <strain evidence="3 4">SAG 216-7</strain>
    </source>
</reference>
<dbReference type="PANTHER" id="PTHR33336">
    <property type="entry name" value="QUINOL MONOOXYGENASE YGIN-RELATED"/>
    <property type="match status" value="1"/>
</dbReference>
<dbReference type="Gene3D" id="3.30.70.100">
    <property type="match status" value="1"/>
</dbReference>